<comment type="caution">
    <text evidence="6">The sequence shown here is derived from an EMBL/GenBank/DDBJ whole genome shotgun (WGS) entry which is preliminary data.</text>
</comment>
<evidence type="ECO:0000256" key="2">
    <source>
        <dbReference type="ARBA" id="ARBA00012438"/>
    </source>
</evidence>
<dbReference type="InterPro" id="IPR036890">
    <property type="entry name" value="HATPase_C_sf"/>
</dbReference>
<name>A0A919V195_9ACTN</name>
<evidence type="ECO:0000256" key="4">
    <source>
        <dbReference type="ARBA" id="ARBA00022777"/>
    </source>
</evidence>
<dbReference type="PANTHER" id="PTHR24421">
    <property type="entry name" value="NITRATE/NITRITE SENSOR PROTEIN NARX-RELATED"/>
    <property type="match status" value="1"/>
</dbReference>
<dbReference type="EMBL" id="BOOU01000036">
    <property type="protein sequence ID" value="GII77623.1"/>
    <property type="molecule type" value="Genomic_DNA"/>
</dbReference>
<accession>A0A919V195</accession>
<dbReference type="GO" id="GO:0000160">
    <property type="term" value="P:phosphorelay signal transduction system"/>
    <property type="evidence" value="ECO:0007669"/>
    <property type="project" value="UniProtKB-KW"/>
</dbReference>
<keyword evidence="7" id="KW-1185">Reference proteome</keyword>
<dbReference type="GO" id="GO:0004673">
    <property type="term" value="F:protein histidine kinase activity"/>
    <property type="evidence" value="ECO:0007669"/>
    <property type="project" value="UniProtKB-EC"/>
</dbReference>
<evidence type="ECO:0000313" key="6">
    <source>
        <dbReference type="EMBL" id="GII77623.1"/>
    </source>
</evidence>
<dbReference type="Proteomes" id="UP000655287">
    <property type="component" value="Unassembled WGS sequence"/>
</dbReference>
<evidence type="ECO:0000313" key="7">
    <source>
        <dbReference type="Proteomes" id="UP000655287"/>
    </source>
</evidence>
<evidence type="ECO:0000256" key="5">
    <source>
        <dbReference type="ARBA" id="ARBA00023012"/>
    </source>
</evidence>
<evidence type="ECO:0000256" key="3">
    <source>
        <dbReference type="ARBA" id="ARBA00022679"/>
    </source>
</evidence>
<reference evidence="6" key="1">
    <citation type="submission" date="2021-01" db="EMBL/GenBank/DDBJ databases">
        <title>Whole genome shotgun sequence of Sphaerisporangium rufum NBRC 109079.</title>
        <authorList>
            <person name="Komaki H."/>
            <person name="Tamura T."/>
        </authorList>
    </citation>
    <scope>NUCLEOTIDE SEQUENCE</scope>
    <source>
        <strain evidence="6">NBRC 109079</strain>
    </source>
</reference>
<keyword evidence="5" id="KW-0902">Two-component regulatory system</keyword>
<dbReference type="AlphaFoldDB" id="A0A919V195"/>
<dbReference type="EC" id="2.7.13.3" evidence="2"/>
<dbReference type="InterPro" id="IPR050482">
    <property type="entry name" value="Sensor_HK_TwoCompSys"/>
</dbReference>
<keyword evidence="3" id="KW-0808">Transferase</keyword>
<comment type="catalytic activity">
    <reaction evidence="1">
        <text>ATP + protein L-histidine = ADP + protein N-phospho-L-histidine.</text>
        <dbReference type="EC" id="2.7.13.3"/>
    </reaction>
</comment>
<gene>
    <name evidence="6" type="ORF">Sru01_26050</name>
</gene>
<sequence>MAVLGCLVVLAALLVRRRNQGTAAAREHARRVRDFHRSLLRAEYDYPRPSLADLVQSCRDAGLAVRLHVAGPPRALPDPVDLAGMRILEEALTDVVRHGGQSASVVLCYRPGGITLTVDRPMDGGQPSRRPSDGLATMRRRAGRVGGRLSAGPFEGGWRVRAELPLPG</sequence>
<proteinExistence type="predicted"/>
<organism evidence="6 7">
    <name type="scientific">Sphaerisporangium rufum</name>
    <dbReference type="NCBI Taxonomy" id="1381558"/>
    <lineage>
        <taxon>Bacteria</taxon>
        <taxon>Bacillati</taxon>
        <taxon>Actinomycetota</taxon>
        <taxon>Actinomycetes</taxon>
        <taxon>Streptosporangiales</taxon>
        <taxon>Streptosporangiaceae</taxon>
        <taxon>Sphaerisporangium</taxon>
    </lineage>
</organism>
<keyword evidence="4" id="KW-0418">Kinase</keyword>
<protein>
    <recommendedName>
        <fullName evidence="2">histidine kinase</fullName>
        <ecNumber evidence="2">2.7.13.3</ecNumber>
    </recommendedName>
</protein>
<evidence type="ECO:0000256" key="1">
    <source>
        <dbReference type="ARBA" id="ARBA00000085"/>
    </source>
</evidence>
<dbReference type="PANTHER" id="PTHR24421:SF10">
    <property type="entry name" value="NITRATE_NITRITE SENSOR PROTEIN NARQ"/>
    <property type="match status" value="1"/>
</dbReference>
<dbReference type="Gene3D" id="3.30.565.10">
    <property type="entry name" value="Histidine kinase-like ATPase, C-terminal domain"/>
    <property type="match status" value="1"/>
</dbReference>